<keyword evidence="10 12" id="KW-0807">Transducer</keyword>
<sequence length="328" mass="37298">MLGASKLAIWIITGLFAVCTVFFNLFILLSSLSHYQHTKQWSPSETIVVALSSANLVHQLICYLWMTMDEIDNECHIPSLPYSILLVLIFCFKFIMVWYVSFLTCYYSIKLVHTPNRCYTTIHAIILRHVTLGVTLIPLCAFAVCMPTLVVFQSEKTRNITIINQDCGIKTPETFAARVYEVMALLLADVFPGLLMIKCCISISVHLATHLRHMKASTNGAHGPKLGSQLRVIQMALSLVTVFLVFLVVDLYVNYQIAVYHENAVMLTFLFTSIFTTVTPMVLIYGKTSFWKLFLHEFNTGLDEYPCLSGLKVREQKAERRSPVKYKK</sequence>
<evidence type="ECO:0000313" key="15">
    <source>
        <dbReference type="Proteomes" id="UP000261520"/>
    </source>
</evidence>
<keyword evidence="15" id="KW-1185">Reference proteome</keyword>
<dbReference type="Gene3D" id="1.20.1070.10">
    <property type="entry name" value="Rhodopsin 7-helix transmembrane proteins"/>
    <property type="match status" value="1"/>
</dbReference>
<evidence type="ECO:0000256" key="2">
    <source>
        <dbReference type="ARBA" id="ARBA00007376"/>
    </source>
</evidence>
<reference evidence="14" key="2">
    <citation type="submission" date="2025-09" db="UniProtKB">
        <authorList>
            <consortium name="Ensembl"/>
        </authorList>
    </citation>
    <scope>IDENTIFICATION</scope>
</reference>
<feature type="transmembrane region" description="Helical" evidence="13">
    <location>
        <begin position="86"/>
        <end position="109"/>
    </location>
</feature>
<evidence type="ECO:0000256" key="11">
    <source>
        <dbReference type="RuleBase" id="RU004423"/>
    </source>
</evidence>
<feature type="transmembrane region" description="Helical" evidence="13">
    <location>
        <begin position="190"/>
        <end position="211"/>
    </location>
</feature>
<dbReference type="PANTHER" id="PTHR11394">
    <property type="entry name" value="TASTE RECEPTOR TYPE 2"/>
    <property type="match status" value="1"/>
</dbReference>
<evidence type="ECO:0000256" key="12">
    <source>
        <dbReference type="RuleBase" id="RU004424"/>
    </source>
</evidence>
<keyword evidence="8 12" id="KW-0472">Membrane</keyword>
<name>A0A3B4BIZ5_9GOBI</name>
<evidence type="ECO:0000256" key="5">
    <source>
        <dbReference type="ARBA" id="ARBA00022692"/>
    </source>
</evidence>
<evidence type="ECO:0000256" key="6">
    <source>
        <dbReference type="ARBA" id="ARBA00022989"/>
    </source>
</evidence>
<dbReference type="SUPFAM" id="SSF81321">
    <property type="entry name" value="Family A G protein-coupled receptor-like"/>
    <property type="match status" value="1"/>
</dbReference>
<dbReference type="InterPro" id="IPR007960">
    <property type="entry name" value="TAS2R"/>
</dbReference>
<reference evidence="14" key="1">
    <citation type="submission" date="2025-08" db="UniProtKB">
        <authorList>
            <consortium name="Ensembl"/>
        </authorList>
    </citation>
    <scope>IDENTIFICATION</scope>
</reference>
<organism evidence="14 15">
    <name type="scientific">Periophthalmus magnuspinnatus</name>
    <dbReference type="NCBI Taxonomy" id="409849"/>
    <lineage>
        <taxon>Eukaryota</taxon>
        <taxon>Metazoa</taxon>
        <taxon>Chordata</taxon>
        <taxon>Craniata</taxon>
        <taxon>Vertebrata</taxon>
        <taxon>Euteleostomi</taxon>
        <taxon>Actinopterygii</taxon>
        <taxon>Neopterygii</taxon>
        <taxon>Teleostei</taxon>
        <taxon>Neoteleostei</taxon>
        <taxon>Acanthomorphata</taxon>
        <taxon>Gobiaria</taxon>
        <taxon>Gobiiformes</taxon>
        <taxon>Gobioidei</taxon>
        <taxon>Gobiidae</taxon>
        <taxon>Oxudercinae</taxon>
        <taxon>Periophthalmus</taxon>
    </lineage>
</organism>
<dbReference type="OrthoDB" id="8626475at2759"/>
<feature type="transmembrane region" description="Helical" evidence="13">
    <location>
        <begin position="265"/>
        <end position="286"/>
    </location>
</feature>
<evidence type="ECO:0000256" key="13">
    <source>
        <dbReference type="SAM" id="Phobius"/>
    </source>
</evidence>
<dbReference type="GO" id="GO:0016020">
    <property type="term" value="C:membrane"/>
    <property type="evidence" value="ECO:0007669"/>
    <property type="project" value="UniProtKB-SubCell"/>
</dbReference>
<dbReference type="GO" id="GO:0033038">
    <property type="term" value="F:bitter taste receptor activity"/>
    <property type="evidence" value="ECO:0007669"/>
    <property type="project" value="InterPro"/>
</dbReference>
<dbReference type="PANTHER" id="PTHR11394:SF148">
    <property type="entry name" value="TASTE RECEPTOR TYPE 2"/>
    <property type="match status" value="1"/>
</dbReference>
<proteinExistence type="inferred from homology"/>
<dbReference type="GeneID" id="117376116"/>
<keyword evidence="3 12" id="KW-0919">Taste</keyword>
<comment type="subcellular location">
    <subcellularLocation>
        <location evidence="1 12">Membrane</location>
        <topology evidence="1 12">Multi-pass membrane protein</topology>
    </subcellularLocation>
</comment>
<dbReference type="GO" id="GO:0004930">
    <property type="term" value="F:G protein-coupled receptor activity"/>
    <property type="evidence" value="ECO:0007669"/>
    <property type="project" value="UniProtKB-KW"/>
</dbReference>
<keyword evidence="9 12" id="KW-0675">Receptor</keyword>
<dbReference type="AlphaFoldDB" id="A0A3B4BIZ5"/>
<evidence type="ECO:0000256" key="7">
    <source>
        <dbReference type="ARBA" id="ARBA00023040"/>
    </source>
</evidence>
<feature type="transmembrane region" description="Helical" evidence="13">
    <location>
        <begin position="232"/>
        <end position="253"/>
    </location>
</feature>
<comment type="similarity">
    <text evidence="2 11">Belongs to the G-protein coupled receptor T2R family.</text>
</comment>
<accession>A0A3B4BIZ5</accession>
<evidence type="ECO:0000256" key="8">
    <source>
        <dbReference type="ARBA" id="ARBA00023136"/>
    </source>
</evidence>
<keyword evidence="6 13" id="KW-1133">Transmembrane helix</keyword>
<evidence type="ECO:0000256" key="3">
    <source>
        <dbReference type="ARBA" id="ARBA00022480"/>
    </source>
</evidence>
<evidence type="ECO:0000313" key="14">
    <source>
        <dbReference type="Ensembl" id="ENSPMGP00000029868.1"/>
    </source>
</evidence>
<protein>
    <recommendedName>
        <fullName evidence="12">Taste receptor type 2</fullName>
    </recommendedName>
</protein>
<feature type="transmembrane region" description="Helical" evidence="13">
    <location>
        <begin position="130"/>
        <end position="152"/>
    </location>
</feature>
<dbReference type="Proteomes" id="UP000261520">
    <property type="component" value="Unplaced"/>
</dbReference>
<dbReference type="Ensembl" id="ENSPMGT00000031792.1">
    <property type="protein sequence ID" value="ENSPMGP00000029868.1"/>
    <property type="gene ID" value="ENSPMGG00000024030.1"/>
</dbReference>
<dbReference type="RefSeq" id="XP_033828414.1">
    <property type="nucleotide sequence ID" value="XM_033972523.1"/>
</dbReference>
<keyword evidence="4 12" id="KW-0716">Sensory transduction</keyword>
<keyword evidence="7 12" id="KW-0297">G-protein coupled receptor</keyword>
<evidence type="ECO:0000256" key="4">
    <source>
        <dbReference type="ARBA" id="ARBA00022606"/>
    </source>
</evidence>
<feature type="transmembrane region" description="Helical" evidence="13">
    <location>
        <begin position="7"/>
        <end position="27"/>
    </location>
</feature>
<evidence type="ECO:0000256" key="10">
    <source>
        <dbReference type="ARBA" id="ARBA00023224"/>
    </source>
</evidence>
<dbReference type="Pfam" id="PF05296">
    <property type="entry name" value="TAS2R"/>
    <property type="match status" value="1"/>
</dbReference>
<keyword evidence="5 12" id="KW-0812">Transmembrane</keyword>
<evidence type="ECO:0000256" key="9">
    <source>
        <dbReference type="ARBA" id="ARBA00023170"/>
    </source>
</evidence>
<evidence type="ECO:0000256" key="1">
    <source>
        <dbReference type="ARBA" id="ARBA00004141"/>
    </source>
</evidence>